<evidence type="ECO:0000256" key="1">
    <source>
        <dbReference type="ARBA" id="ARBA00006654"/>
    </source>
</evidence>
<feature type="signal peptide" evidence="3">
    <location>
        <begin position="1"/>
        <end position="24"/>
    </location>
</feature>
<dbReference type="PROSITE" id="PS00785">
    <property type="entry name" value="5_NUCLEOTIDASE_1"/>
    <property type="match status" value="1"/>
</dbReference>
<dbReference type="GO" id="GO:0046872">
    <property type="term" value="F:metal ion binding"/>
    <property type="evidence" value="ECO:0007669"/>
    <property type="project" value="InterPro"/>
</dbReference>
<reference evidence="6 7" key="1">
    <citation type="submission" date="2018-07" db="EMBL/GenBank/DDBJ databases">
        <title>a novel species of Sphingomonas isolated from the rhizosphere soil of Araceae plant.</title>
        <authorList>
            <person name="Zhiyong W."/>
            <person name="Qinglan Z."/>
            <person name="Zhiwei F."/>
            <person name="Ding X."/>
            <person name="Gejiao W."/>
            <person name="Shixue Z."/>
        </authorList>
    </citation>
    <scope>NUCLEOTIDE SEQUENCE [LARGE SCALE GENOMIC DNA]</scope>
    <source>
        <strain evidence="6 7">WZY 27</strain>
    </source>
</reference>
<evidence type="ECO:0000256" key="2">
    <source>
        <dbReference type="ARBA" id="ARBA00022729"/>
    </source>
</evidence>
<organism evidence="6 7">
    <name type="scientific">Sphingomonas aracearum</name>
    <dbReference type="NCBI Taxonomy" id="2283317"/>
    <lineage>
        <taxon>Bacteria</taxon>
        <taxon>Pseudomonadati</taxon>
        <taxon>Pseudomonadota</taxon>
        <taxon>Alphaproteobacteria</taxon>
        <taxon>Sphingomonadales</taxon>
        <taxon>Sphingomonadaceae</taxon>
        <taxon>Sphingomonas</taxon>
    </lineage>
</organism>
<evidence type="ECO:0000259" key="5">
    <source>
        <dbReference type="Pfam" id="PF02872"/>
    </source>
</evidence>
<dbReference type="InterPro" id="IPR006179">
    <property type="entry name" value="5_nucleotidase/apyrase"/>
</dbReference>
<protein>
    <submittedName>
        <fullName evidence="6">Bifunctional metallophosphatase/5'-nucleotidase</fullName>
    </submittedName>
</protein>
<accession>A0A369VUK5</accession>
<feature type="domain" description="Calcineurin-like phosphoesterase" evidence="4">
    <location>
        <begin position="33"/>
        <end position="282"/>
    </location>
</feature>
<keyword evidence="2 3" id="KW-0732">Signal</keyword>
<evidence type="ECO:0000313" key="7">
    <source>
        <dbReference type="Proteomes" id="UP000253918"/>
    </source>
</evidence>
<dbReference type="Pfam" id="PF02872">
    <property type="entry name" value="5_nucleotid_C"/>
    <property type="match status" value="1"/>
</dbReference>
<keyword evidence="7" id="KW-1185">Reference proteome</keyword>
<dbReference type="InterPro" id="IPR029052">
    <property type="entry name" value="Metallo-depent_PP-like"/>
</dbReference>
<dbReference type="PROSITE" id="PS51257">
    <property type="entry name" value="PROKAR_LIPOPROTEIN"/>
    <property type="match status" value="1"/>
</dbReference>
<feature type="chain" id="PRO_5016479501" evidence="3">
    <location>
        <begin position="25"/>
        <end position="574"/>
    </location>
</feature>
<dbReference type="Proteomes" id="UP000253918">
    <property type="component" value="Unassembled WGS sequence"/>
</dbReference>
<proteinExistence type="inferred from homology"/>
<keyword evidence="3" id="KW-0378">Hydrolase</keyword>
<feature type="domain" description="5'-Nucleotidase C-terminal" evidence="5">
    <location>
        <begin position="379"/>
        <end position="532"/>
    </location>
</feature>
<dbReference type="InterPro" id="IPR008334">
    <property type="entry name" value="5'-Nucleotdase_C"/>
</dbReference>
<dbReference type="PANTHER" id="PTHR11575:SF24">
    <property type="entry name" value="5'-NUCLEOTIDASE"/>
    <property type="match status" value="1"/>
</dbReference>
<dbReference type="Pfam" id="PF00149">
    <property type="entry name" value="Metallophos"/>
    <property type="match status" value="1"/>
</dbReference>
<dbReference type="EMBL" id="QQNB01000003">
    <property type="protein sequence ID" value="RDE04880.1"/>
    <property type="molecule type" value="Genomic_DNA"/>
</dbReference>
<keyword evidence="3" id="KW-0547">Nucleotide-binding</keyword>
<sequence length="574" mass="59896">MTRFLALSLALLASACATVPPVHQAGAPVEVGIVAINDFHGNLEPPHKSVPLGRPGASTQVPAGGAAYLASAVAQTRRGQAHSIVVSAGDMVGASPLTSSLFLDEPSVLALNAMGLELGAVGNHEFDRGQGELFRLAKGGCEKFTLREPCQVDRPFPGARFGMLAANVRRADGSTLFPGTALKRFGAVTIGFIGETLKSAPDIVSAQNIEGLRFEDEADTASAAAAELRRQGADAVVLLIHQGLQLAPDYTGEGCAGLSGSLMPILAKLDGVDLVVSGHSHNRYICDYREIDAARPFLVTSAEAFGTLLTDIRLTIDPVAHRVVARTARNVIVQGEAFTGASGAVPLTEAAPRFAADPAVGAIVARYAAAARTQVERRVGTLTGPALRAERGEQEAPLNNLIADAQVAAIPGGEIGFMNSGGVRTDLLPAPDGQVTYGQIYAVQPFGNVLEARAVTGRQLLALLEQQVRDGRDTPNLLAPSSALRYTLDLRAPVGQRVRDATVNGKPLDPARTYRVVVSNFVAQGGDGFTGLRDAAVVARGGTDLEALEAYLRAHPRLSPPAANRVTVKGLPAR</sequence>
<dbReference type="OrthoDB" id="9803927at2"/>
<dbReference type="GO" id="GO:0000166">
    <property type="term" value="F:nucleotide binding"/>
    <property type="evidence" value="ECO:0007669"/>
    <property type="project" value="UniProtKB-KW"/>
</dbReference>
<dbReference type="Gene3D" id="3.60.21.10">
    <property type="match status" value="1"/>
</dbReference>
<dbReference type="InterPro" id="IPR004843">
    <property type="entry name" value="Calcineurin-like_PHP"/>
</dbReference>
<dbReference type="AlphaFoldDB" id="A0A369VUK5"/>
<dbReference type="InterPro" id="IPR036907">
    <property type="entry name" value="5'-Nucleotdase_C_sf"/>
</dbReference>
<comment type="caution">
    <text evidence="6">The sequence shown here is derived from an EMBL/GenBank/DDBJ whole genome shotgun (WGS) entry which is preliminary data.</text>
</comment>
<gene>
    <name evidence="6" type="ORF">DVW87_15040</name>
</gene>
<dbReference type="GO" id="GO:0008768">
    <property type="term" value="F:UDP-sugar diphosphatase activity"/>
    <property type="evidence" value="ECO:0007669"/>
    <property type="project" value="TreeGrafter"/>
</dbReference>
<dbReference type="GO" id="GO:0008253">
    <property type="term" value="F:5'-nucleotidase activity"/>
    <property type="evidence" value="ECO:0007669"/>
    <property type="project" value="TreeGrafter"/>
</dbReference>
<dbReference type="GO" id="GO:0030288">
    <property type="term" value="C:outer membrane-bounded periplasmic space"/>
    <property type="evidence" value="ECO:0007669"/>
    <property type="project" value="TreeGrafter"/>
</dbReference>
<dbReference type="RefSeq" id="WP_114688618.1">
    <property type="nucleotide sequence ID" value="NZ_QQNB01000003.1"/>
</dbReference>
<comment type="similarity">
    <text evidence="1 3">Belongs to the 5'-nucleotidase family.</text>
</comment>
<dbReference type="InterPro" id="IPR006146">
    <property type="entry name" value="5'-Nucleotdase_CS"/>
</dbReference>
<dbReference type="PRINTS" id="PR01607">
    <property type="entry name" value="APYRASEFAMLY"/>
</dbReference>
<name>A0A369VUK5_9SPHN</name>
<evidence type="ECO:0000313" key="6">
    <source>
        <dbReference type="EMBL" id="RDE04880.1"/>
    </source>
</evidence>
<evidence type="ECO:0000259" key="4">
    <source>
        <dbReference type="Pfam" id="PF00149"/>
    </source>
</evidence>
<dbReference type="Gene3D" id="3.90.780.10">
    <property type="entry name" value="5'-Nucleotidase, C-terminal domain"/>
    <property type="match status" value="1"/>
</dbReference>
<dbReference type="SUPFAM" id="SSF55816">
    <property type="entry name" value="5'-nucleotidase (syn. UDP-sugar hydrolase), C-terminal domain"/>
    <property type="match status" value="1"/>
</dbReference>
<evidence type="ECO:0000256" key="3">
    <source>
        <dbReference type="RuleBase" id="RU362119"/>
    </source>
</evidence>
<dbReference type="SUPFAM" id="SSF56300">
    <property type="entry name" value="Metallo-dependent phosphatases"/>
    <property type="match status" value="1"/>
</dbReference>
<dbReference type="GO" id="GO:0009166">
    <property type="term" value="P:nucleotide catabolic process"/>
    <property type="evidence" value="ECO:0007669"/>
    <property type="project" value="InterPro"/>
</dbReference>
<dbReference type="PANTHER" id="PTHR11575">
    <property type="entry name" value="5'-NUCLEOTIDASE-RELATED"/>
    <property type="match status" value="1"/>
</dbReference>